<dbReference type="InterPro" id="IPR005532">
    <property type="entry name" value="SUMF_dom"/>
</dbReference>
<dbReference type="Proteomes" id="UP000248887">
    <property type="component" value="Unassembled WGS sequence"/>
</dbReference>
<dbReference type="PANTHER" id="PTHR23150:SF19">
    <property type="entry name" value="FORMYLGLYCINE-GENERATING ENZYME"/>
    <property type="match status" value="1"/>
</dbReference>
<keyword evidence="3" id="KW-0449">Lipoprotein</keyword>
<evidence type="ECO:0000313" key="3">
    <source>
        <dbReference type="EMBL" id="PZQ79162.1"/>
    </source>
</evidence>
<dbReference type="EMBL" id="QFQD01000099">
    <property type="protein sequence ID" value="PZQ79162.1"/>
    <property type="molecule type" value="Genomic_DNA"/>
</dbReference>
<sequence>MMWIAGGRFLMGSNRHYPEEGPAHPVTVDGFFIDRTPVTNRDFSHFVAATGYVSLAERPPRPEDYPGADPRLLVPGALVFVSPVDEGDAQDWTRWWRFTPGADWRHPKGPGSSIAGRMDHPVVQVAHSDALAYAQWSGKELPSEAEWEFAARGGLDGADYAWGDELAPGGVHRANTWQGRFPMENLAEDGHAGSSPVTAYPPNGFGLFDMIGNAWEWTDDWFRPRHREPADKPCCIPRNPRGGSALESLDPLAPGTPRKVLKGGSHLCAPSYCRRYRPAARQPQTPDTASVHIGFRCVRRAAPAMRTS</sequence>
<dbReference type="InterPro" id="IPR016187">
    <property type="entry name" value="CTDL_fold"/>
</dbReference>
<proteinExistence type="predicted"/>
<dbReference type="SUPFAM" id="SSF56436">
    <property type="entry name" value="C-type lectin-like"/>
    <property type="match status" value="1"/>
</dbReference>
<dbReference type="AlphaFoldDB" id="A0A2W5QPH7"/>
<dbReference type="Pfam" id="PF03781">
    <property type="entry name" value="FGE-sulfatase"/>
    <property type="match status" value="1"/>
</dbReference>
<feature type="domain" description="Sulfatase-modifying factor enzyme-like" evidence="2">
    <location>
        <begin position="1"/>
        <end position="299"/>
    </location>
</feature>
<dbReference type="InterPro" id="IPR051043">
    <property type="entry name" value="Sulfatase_Mod_Factor_Kinase"/>
</dbReference>
<dbReference type="PANTHER" id="PTHR23150">
    <property type="entry name" value="SULFATASE MODIFYING FACTOR 1, 2"/>
    <property type="match status" value="1"/>
</dbReference>
<organism evidence="3 4">
    <name type="scientific">Ancylobacter novellus</name>
    <name type="common">Thiobacillus novellus</name>
    <dbReference type="NCBI Taxonomy" id="921"/>
    <lineage>
        <taxon>Bacteria</taxon>
        <taxon>Pseudomonadati</taxon>
        <taxon>Pseudomonadota</taxon>
        <taxon>Alphaproteobacteria</taxon>
        <taxon>Hyphomicrobiales</taxon>
        <taxon>Xanthobacteraceae</taxon>
        <taxon>Ancylobacter</taxon>
    </lineage>
</organism>
<protein>
    <submittedName>
        <fullName evidence="3">Gliding motility-associated lipoprotein GldK</fullName>
    </submittedName>
</protein>
<comment type="caution">
    <text evidence="3">The sequence shown here is derived from an EMBL/GenBank/DDBJ whole genome shotgun (WGS) entry which is preliminary data.</text>
</comment>
<gene>
    <name evidence="3" type="ORF">DI549_20930</name>
</gene>
<evidence type="ECO:0000256" key="1">
    <source>
        <dbReference type="SAM" id="MobiDB-lite"/>
    </source>
</evidence>
<reference evidence="3 4" key="1">
    <citation type="submission" date="2017-08" db="EMBL/GenBank/DDBJ databases">
        <title>Infants hospitalized years apart are colonized by the same room-sourced microbial strains.</title>
        <authorList>
            <person name="Brooks B."/>
            <person name="Olm M.R."/>
            <person name="Firek B.A."/>
            <person name="Baker R."/>
            <person name="Thomas B.C."/>
            <person name="Morowitz M.J."/>
            <person name="Banfield J.F."/>
        </authorList>
    </citation>
    <scope>NUCLEOTIDE SEQUENCE [LARGE SCALE GENOMIC DNA]</scope>
    <source>
        <strain evidence="3">S2_005_001_R2_27</strain>
    </source>
</reference>
<evidence type="ECO:0000259" key="2">
    <source>
        <dbReference type="Pfam" id="PF03781"/>
    </source>
</evidence>
<dbReference type="GO" id="GO:0120147">
    <property type="term" value="F:formylglycine-generating oxidase activity"/>
    <property type="evidence" value="ECO:0007669"/>
    <property type="project" value="TreeGrafter"/>
</dbReference>
<dbReference type="Gene3D" id="3.90.1580.10">
    <property type="entry name" value="paralog of FGE (formylglycine-generating enzyme)"/>
    <property type="match status" value="1"/>
</dbReference>
<feature type="region of interest" description="Disordered" evidence="1">
    <location>
        <begin position="232"/>
        <end position="253"/>
    </location>
</feature>
<dbReference type="InterPro" id="IPR042095">
    <property type="entry name" value="SUMF_sf"/>
</dbReference>
<name>A0A2W5QPH7_ANCNO</name>
<accession>A0A2W5QPH7</accession>
<evidence type="ECO:0000313" key="4">
    <source>
        <dbReference type="Proteomes" id="UP000248887"/>
    </source>
</evidence>